<gene>
    <name evidence="3" type="ORF">L596_023208</name>
</gene>
<proteinExistence type="predicted"/>
<keyword evidence="4" id="KW-1185">Reference proteome</keyword>
<dbReference type="Gene3D" id="1.20.120.1100">
    <property type="match status" value="1"/>
</dbReference>
<feature type="signal peptide" evidence="2">
    <location>
        <begin position="1"/>
        <end position="17"/>
    </location>
</feature>
<evidence type="ECO:0000313" key="3">
    <source>
        <dbReference type="EMBL" id="TKR66991.1"/>
    </source>
</evidence>
<keyword evidence="1" id="KW-1133">Transmembrane helix</keyword>
<evidence type="ECO:0000313" key="4">
    <source>
        <dbReference type="Proteomes" id="UP000298663"/>
    </source>
</evidence>
<keyword evidence="1" id="KW-0472">Membrane</keyword>
<name>A0A4U5MD00_STECR</name>
<feature type="transmembrane region" description="Helical" evidence="1">
    <location>
        <begin position="210"/>
        <end position="234"/>
    </location>
</feature>
<dbReference type="EMBL" id="AZBU02000008">
    <property type="protein sequence ID" value="TKR66991.1"/>
    <property type="molecule type" value="Genomic_DNA"/>
</dbReference>
<dbReference type="Proteomes" id="UP000298663">
    <property type="component" value="Unassembled WGS sequence"/>
</dbReference>
<evidence type="ECO:0000256" key="2">
    <source>
        <dbReference type="SAM" id="SignalP"/>
    </source>
</evidence>
<feature type="chain" id="PRO_5020472975" description="SXP/RAL-2 family protein Ani s 5-like cation-binding domain-containing protein" evidence="2">
    <location>
        <begin position="18"/>
        <end position="407"/>
    </location>
</feature>
<organism evidence="3 4">
    <name type="scientific">Steinernema carpocapsae</name>
    <name type="common">Entomopathogenic nematode</name>
    <dbReference type="NCBI Taxonomy" id="34508"/>
    <lineage>
        <taxon>Eukaryota</taxon>
        <taxon>Metazoa</taxon>
        <taxon>Ecdysozoa</taxon>
        <taxon>Nematoda</taxon>
        <taxon>Chromadorea</taxon>
        <taxon>Rhabditida</taxon>
        <taxon>Tylenchina</taxon>
        <taxon>Panagrolaimomorpha</taxon>
        <taxon>Strongyloidoidea</taxon>
        <taxon>Steinernematidae</taxon>
        <taxon>Steinernema</taxon>
    </lineage>
</organism>
<evidence type="ECO:0000256" key="1">
    <source>
        <dbReference type="SAM" id="Phobius"/>
    </source>
</evidence>
<protein>
    <recommendedName>
        <fullName evidence="5">SXP/RAL-2 family protein Ani s 5-like cation-binding domain-containing protein</fullName>
    </recommendedName>
</protein>
<dbReference type="AlphaFoldDB" id="A0A4U5MD00"/>
<accession>A0A4U5MD00</accession>
<sequence length="407" mass="43714">MKVFVASLALLAVGTYAYPKPDGAVSDIANVVGQASPDVVGAVQGAAGDASAAAGDVMSKIRDFIPPIVQKAFDGFSQAGKDAMKDIFGKAKEARKAGTPFGEDQVMSALKQASPADATLLENAQKDLDAAVAKLSPAVQKVYDLSKTLFGAGKPINGLSQLQPFAQAINDLSDADRNSFFELFPPPRSSSTRPLSRRPSADPLKHALKFVLIPTINLGIFFVTLLSTIFVVVLGRPEGIPPAPIAPTPMTFEDVVVEMEKYTSPIISQAMKQFSLAGKNTLVKIMIAAKEAEKNGEYFGEAKFRSMMEAGSPADYEKLVEAGKKLDSEVMKLSEAVQDLYELGKTIYSSGKPPKPSDYQQLAKGIQNLSTKDQKQYFQIFPSAAEFYHSPAFQKALKGELNLTYKA</sequence>
<reference evidence="3 4" key="2">
    <citation type="journal article" date="2019" name="G3 (Bethesda)">
        <title>Hybrid Assembly of the Genome of the Entomopathogenic Nematode Steinernema carpocapsae Identifies the X-Chromosome.</title>
        <authorList>
            <person name="Serra L."/>
            <person name="Macchietto M."/>
            <person name="Macias-Munoz A."/>
            <person name="McGill C.J."/>
            <person name="Rodriguez I.M."/>
            <person name="Rodriguez B."/>
            <person name="Murad R."/>
            <person name="Mortazavi A."/>
        </authorList>
    </citation>
    <scope>NUCLEOTIDE SEQUENCE [LARGE SCALE GENOMIC DNA]</scope>
    <source>
        <strain evidence="3 4">ALL</strain>
    </source>
</reference>
<keyword evidence="1" id="KW-0812">Transmembrane</keyword>
<keyword evidence="2" id="KW-0732">Signal</keyword>
<evidence type="ECO:0008006" key="5">
    <source>
        <dbReference type="Google" id="ProtNLM"/>
    </source>
</evidence>
<reference evidence="3 4" key="1">
    <citation type="journal article" date="2015" name="Genome Biol.">
        <title>Comparative genomics of Steinernema reveals deeply conserved gene regulatory networks.</title>
        <authorList>
            <person name="Dillman A.R."/>
            <person name="Macchietto M."/>
            <person name="Porter C.F."/>
            <person name="Rogers A."/>
            <person name="Williams B."/>
            <person name="Antoshechkin I."/>
            <person name="Lee M.M."/>
            <person name="Goodwin Z."/>
            <person name="Lu X."/>
            <person name="Lewis E.E."/>
            <person name="Goodrich-Blair H."/>
            <person name="Stock S.P."/>
            <person name="Adams B.J."/>
            <person name="Sternberg P.W."/>
            <person name="Mortazavi A."/>
        </authorList>
    </citation>
    <scope>NUCLEOTIDE SEQUENCE [LARGE SCALE GENOMIC DNA]</scope>
    <source>
        <strain evidence="3 4">ALL</strain>
    </source>
</reference>
<comment type="caution">
    <text evidence="3">The sequence shown here is derived from an EMBL/GenBank/DDBJ whole genome shotgun (WGS) entry which is preliminary data.</text>
</comment>